<organism evidence="3">
    <name type="scientific">Schistocephalus solidus</name>
    <name type="common">Tapeworm</name>
    <dbReference type="NCBI Taxonomy" id="70667"/>
    <lineage>
        <taxon>Eukaryota</taxon>
        <taxon>Metazoa</taxon>
        <taxon>Spiralia</taxon>
        <taxon>Lophotrochozoa</taxon>
        <taxon>Platyhelminthes</taxon>
        <taxon>Cestoda</taxon>
        <taxon>Eucestoda</taxon>
        <taxon>Diphyllobothriidea</taxon>
        <taxon>Diphyllobothriidae</taxon>
        <taxon>Schistocephalus</taxon>
    </lineage>
</organism>
<evidence type="ECO:0000313" key="3">
    <source>
        <dbReference type="WBParaSite" id="SSLN_0000980901-mRNA-1"/>
    </source>
</evidence>
<dbReference type="WBParaSite" id="SSLN_0000980901-mRNA-1">
    <property type="protein sequence ID" value="SSLN_0000980901-mRNA-1"/>
    <property type="gene ID" value="SSLN_0000980901"/>
</dbReference>
<proteinExistence type="predicted"/>
<accession>A0A183SZ01</accession>
<dbReference type="AlphaFoldDB" id="A0A183SZ01"/>
<dbReference type="EMBL" id="UYSU01035245">
    <property type="protein sequence ID" value="VDL95834.1"/>
    <property type="molecule type" value="Genomic_DNA"/>
</dbReference>
<dbReference type="OrthoDB" id="6274432at2759"/>
<reference evidence="1 2" key="2">
    <citation type="submission" date="2018-11" db="EMBL/GenBank/DDBJ databases">
        <authorList>
            <consortium name="Pathogen Informatics"/>
        </authorList>
    </citation>
    <scope>NUCLEOTIDE SEQUENCE [LARGE SCALE GENOMIC DNA]</scope>
    <source>
        <strain evidence="1 2">NST_G2</strain>
    </source>
</reference>
<evidence type="ECO:0000313" key="1">
    <source>
        <dbReference type="EMBL" id="VDL95834.1"/>
    </source>
</evidence>
<keyword evidence="2" id="KW-1185">Reference proteome</keyword>
<protein>
    <submittedName>
        <fullName evidence="1 3">Uncharacterized protein</fullName>
    </submittedName>
</protein>
<evidence type="ECO:0000313" key="2">
    <source>
        <dbReference type="Proteomes" id="UP000275846"/>
    </source>
</evidence>
<reference evidence="3" key="1">
    <citation type="submission" date="2016-06" db="UniProtKB">
        <authorList>
            <consortium name="WormBaseParasite"/>
        </authorList>
    </citation>
    <scope>IDENTIFICATION</scope>
</reference>
<dbReference type="Proteomes" id="UP000275846">
    <property type="component" value="Unassembled WGS sequence"/>
</dbReference>
<sequence>MLGSRIHEHKLAVRRDNSLSQVAPHTYETGQEFNFAATKIIAHARCKTSRELIEAWASDENSVNRLIDLAPAYRALRSHHRTGATAV</sequence>
<gene>
    <name evidence="1" type="ORF">SSLN_LOCUS9449</name>
</gene>
<name>A0A183SZ01_SCHSO</name>